<dbReference type="PANTHER" id="PTHR10890:SF3">
    <property type="entry name" value="CYSTEINE--TRNA LIGASE, CYTOPLASMIC"/>
    <property type="match status" value="1"/>
</dbReference>
<feature type="short sequence motif" description="'KMSKS' region" evidence="13">
    <location>
        <begin position="271"/>
        <end position="275"/>
    </location>
</feature>
<comment type="subcellular location">
    <subcellularLocation>
        <location evidence="1 13">Cytoplasm</location>
    </subcellularLocation>
</comment>
<dbReference type="Gene3D" id="1.20.120.1910">
    <property type="entry name" value="Cysteine-tRNA ligase, C-terminal anti-codon recognition domain"/>
    <property type="match status" value="1"/>
</dbReference>
<dbReference type="FunFam" id="3.40.50.620:FF:000130">
    <property type="entry name" value="Cysteine--tRNA ligase"/>
    <property type="match status" value="1"/>
</dbReference>
<feature type="short sequence motif" description="'HIGH' region" evidence="13">
    <location>
        <begin position="31"/>
        <end position="41"/>
    </location>
</feature>
<dbReference type="EMBL" id="MWAK01000210">
    <property type="protein sequence ID" value="OPZ91018.1"/>
    <property type="molecule type" value="Genomic_DNA"/>
</dbReference>
<keyword evidence="4 13" id="KW-0963">Cytoplasm</keyword>
<dbReference type="Pfam" id="PF23493">
    <property type="entry name" value="CysS_C"/>
    <property type="match status" value="1"/>
</dbReference>
<dbReference type="NCBIfam" id="TIGR00435">
    <property type="entry name" value="cysS"/>
    <property type="match status" value="1"/>
</dbReference>
<dbReference type="Pfam" id="PF09190">
    <property type="entry name" value="DALR_2"/>
    <property type="match status" value="1"/>
</dbReference>
<keyword evidence="8 13" id="KW-0862">Zinc</keyword>
<dbReference type="HAMAP" id="MF_00041">
    <property type="entry name" value="Cys_tRNA_synth"/>
    <property type="match status" value="1"/>
</dbReference>
<comment type="similarity">
    <text evidence="2 13">Belongs to the class-I aminoacyl-tRNA synthetase family.</text>
</comment>
<comment type="caution">
    <text evidence="15">The sequence shown here is derived from an EMBL/GenBank/DDBJ whole genome shotgun (WGS) entry which is preliminary data.</text>
</comment>
<feature type="domain" description="Cysteinyl-tRNA synthetase class Ia DALR" evidence="14">
    <location>
        <begin position="353"/>
        <end position="417"/>
    </location>
</feature>
<feature type="binding site" evidence="13">
    <location>
        <position position="214"/>
    </location>
    <ligand>
        <name>Zn(2+)</name>
        <dbReference type="ChEBI" id="CHEBI:29105"/>
    </ligand>
</feature>
<dbReference type="PANTHER" id="PTHR10890">
    <property type="entry name" value="CYSTEINYL-TRNA SYNTHETASE"/>
    <property type="match status" value="1"/>
</dbReference>
<dbReference type="InterPro" id="IPR009080">
    <property type="entry name" value="tRNAsynth_Ia_anticodon-bd"/>
</dbReference>
<keyword evidence="6 13" id="KW-0479">Metal-binding</keyword>
<dbReference type="SMART" id="SM00840">
    <property type="entry name" value="DALR_2"/>
    <property type="match status" value="1"/>
</dbReference>
<comment type="catalytic activity">
    <reaction evidence="12 13">
        <text>tRNA(Cys) + L-cysteine + ATP = L-cysteinyl-tRNA(Cys) + AMP + diphosphate</text>
        <dbReference type="Rhea" id="RHEA:17773"/>
        <dbReference type="Rhea" id="RHEA-COMP:9661"/>
        <dbReference type="Rhea" id="RHEA-COMP:9679"/>
        <dbReference type="ChEBI" id="CHEBI:30616"/>
        <dbReference type="ChEBI" id="CHEBI:33019"/>
        <dbReference type="ChEBI" id="CHEBI:35235"/>
        <dbReference type="ChEBI" id="CHEBI:78442"/>
        <dbReference type="ChEBI" id="CHEBI:78517"/>
        <dbReference type="ChEBI" id="CHEBI:456215"/>
        <dbReference type="EC" id="6.1.1.16"/>
    </reaction>
</comment>
<dbReference type="InterPro" id="IPR032678">
    <property type="entry name" value="tRNA-synt_1_cat_dom"/>
</dbReference>
<evidence type="ECO:0000256" key="11">
    <source>
        <dbReference type="ARBA" id="ARBA00023146"/>
    </source>
</evidence>
<dbReference type="SUPFAM" id="SSF52374">
    <property type="entry name" value="Nucleotidylyl transferase"/>
    <property type="match status" value="1"/>
</dbReference>
<evidence type="ECO:0000256" key="4">
    <source>
        <dbReference type="ARBA" id="ARBA00022490"/>
    </source>
</evidence>
<keyword evidence="11 13" id="KW-0030">Aminoacyl-tRNA synthetase</keyword>
<dbReference type="GO" id="GO:0005829">
    <property type="term" value="C:cytosol"/>
    <property type="evidence" value="ECO:0007669"/>
    <property type="project" value="TreeGrafter"/>
</dbReference>
<comment type="subunit">
    <text evidence="3 13">Monomer.</text>
</comment>
<dbReference type="InterPro" id="IPR015803">
    <property type="entry name" value="Cys-tRNA-ligase"/>
</dbReference>
<evidence type="ECO:0000256" key="13">
    <source>
        <dbReference type="HAMAP-Rule" id="MF_00041"/>
    </source>
</evidence>
<protein>
    <recommendedName>
        <fullName evidence="13">Cysteine--tRNA ligase</fullName>
        <ecNumber evidence="13">6.1.1.16</ecNumber>
    </recommendedName>
    <alternativeName>
        <fullName evidence="13">Cysteinyl-tRNA synthetase</fullName>
        <shortName evidence="13">CysRS</shortName>
    </alternativeName>
</protein>
<reference evidence="15" key="1">
    <citation type="submission" date="2017-02" db="EMBL/GenBank/DDBJ databases">
        <title>Delving into the versatile metabolic prowess of the omnipresent phylum Bacteroidetes.</title>
        <authorList>
            <person name="Nobu M.K."/>
            <person name="Mei R."/>
            <person name="Narihiro T."/>
            <person name="Kuroda K."/>
            <person name="Liu W.-T."/>
        </authorList>
    </citation>
    <scope>NUCLEOTIDE SEQUENCE</scope>
    <source>
        <strain evidence="15">ADurb.Bin417</strain>
    </source>
</reference>
<evidence type="ECO:0000256" key="9">
    <source>
        <dbReference type="ARBA" id="ARBA00022840"/>
    </source>
</evidence>
<name>A0A1V5MCR6_UNCT6</name>
<dbReference type="InterPro" id="IPR056411">
    <property type="entry name" value="CysS_C"/>
</dbReference>
<evidence type="ECO:0000256" key="6">
    <source>
        <dbReference type="ARBA" id="ARBA00022723"/>
    </source>
</evidence>
<feature type="binding site" evidence="13">
    <location>
        <position position="274"/>
    </location>
    <ligand>
        <name>ATP</name>
        <dbReference type="ChEBI" id="CHEBI:30616"/>
    </ligand>
</feature>
<dbReference type="AlphaFoldDB" id="A0A1V5MCR6"/>
<dbReference type="GO" id="GO:0005524">
    <property type="term" value="F:ATP binding"/>
    <property type="evidence" value="ECO:0007669"/>
    <property type="project" value="UniProtKB-UniRule"/>
</dbReference>
<evidence type="ECO:0000256" key="10">
    <source>
        <dbReference type="ARBA" id="ARBA00022917"/>
    </source>
</evidence>
<keyword evidence="10 13" id="KW-0648">Protein biosynthesis</keyword>
<dbReference type="GO" id="GO:0004817">
    <property type="term" value="F:cysteine-tRNA ligase activity"/>
    <property type="evidence" value="ECO:0007669"/>
    <property type="project" value="UniProtKB-UniRule"/>
</dbReference>
<evidence type="ECO:0000256" key="3">
    <source>
        <dbReference type="ARBA" id="ARBA00011245"/>
    </source>
</evidence>
<sequence length="472" mass="52587">MTLRFQNTESRTKQEFTPLEPGKVSLYTCGPTVYNFAHIGNFRAYVFEDLLRRYLEYRGYAVTHIMNLTDVEDKLIRTCRETGEALKSVTARYAAAFFEDVKALGILPAHRYPAATDHIPEMVEMIKILRDKGHTYEDKGSIYFKLGTFPRYGRLSHMDLDQLRTGASGRVDADEYEAEEARDFALWKAWDENDGEVYWETELGKGRPGWHIECSAMSTKYLGPRLDIHCGGVDNIFPHHENEIAQSEAATGRPFARYFLHCAHLMVEGEKMSKSKGNFYTLRDLLARGHDPVAVRALLLAVHYRSPLNFTFDGLAAAGRSVERIQGFYRRLDSGPAGPGAGAAGRLEAAGQEFRAALDDDLNISAALAAVHNLVSALNPELEAGRLSADERAAVRRGLKDFDQVLALLPADSGPELTAAESALVAERQAARGRRDFARADQLRDELLRLGIVVEDTPAGPRIVRRERPSGS</sequence>
<dbReference type="GO" id="GO:0008270">
    <property type="term" value="F:zinc ion binding"/>
    <property type="evidence" value="ECO:0007669"/>
    <property type="project" value="UniProtKB-UniRule"/>
</dbReference>
<evidence type="ECO:0000256" key="7">
    <source>
        <dbReference type="ARBA" id="ARBA00022741"/>
    </source>
</evidence>
<dbReference type="Pfam" id="PF01406">
    <property type="entry name" value="tRNA-synt_1e"/>
    <property type="match status" value="1"/>
</dbReference>
<feature type="binding site" evidence="13">
    <location>
        <position position="239"/>
    </location>
    <ligand>
        <name>Zn(2+)</name>
        <dbReference type="ChEBI" id="CHEBI:29105"/>
    </ligand>
</feature>
<evidence type="ECO:0000256" key="1">
    <source>
        <dbReference type="ARBA" id="ARBA00004496"/>
    </source>
</evidence>
<dbReference type="InterPro" id="IPR014729">
    <property type="entry name" value="Rossmann-like_a/b/a_fold"/>
</dbReference>
<dbReference type="InterPro" id="IPR015273">
    <property type="entry name" value="Cys-tRNA-synt_Ia_DALR"/>
</dbReference>
<evidence type="ECO:0000259" key="14">
    <source>
        <dbReference type="SMART" id="SM00840"/>
    </source>
</evidence>
<keyword evidence="9 13" id="KW-0067">ATP-binding</keyword>
<dbReference type="Proteomes" id="UP000485484">
    <property type="component" value="Unassembled WGS sequence"/>
</dbReference>
<dbReference type="PRINTS" id="PR00983">
    <property type="entry name" value="TRNASYNTHCYS"/>
</dbReference>
<evidence type="ECO:0000256" key="8">
    <source>
        <dbReference type="ARBA" id="ARBA00022833"/>
    </source>
</evidence>
<comment type="cofactor">
    <cofactor evidence="13">
        <name>Zn(2+)</name>
        <dbReference type="ChEBI" id="CHEBI:29105"/>
    </cofactor>
    <text evidence="13">Binds 1 zinc ion per subunit.</text>
</comment>
<dbReference type="Gene3D" id="3.40.50.620">
    <property type="entry name" value="HUPs"/>
    <property type="match status" value="1"/>
</dbReference>
<feature type="binding site" evidence="13">
    <location>
        <position position="243"/>
    </location>
    <ligand>
        <name>Zn(2+)</name>
        <dbReference type="ChEBI" id="CHEBI:29105"/>
    </ligand>
</feature>
<evidence type="ECO:0000256" key="12">
    <source>
        <dbReference type="ARBA" id="ARBA00047398"/>
    </source>
</evidence>
<dbReference type="SUPFAM" id="SSF47323">
    <property type="entry name" value="Anticodon-binding domain of a subclass of class I aminoacyl-tRNA synthetases"/>
    <property type="match status" value="1"/>
</dbReference>
<dbReference type="EC" id="6.1.1.16" evidence="13"/>
<dbReference type="CDD" id="cd00672">
    <property type="entry name" value="CysRS_core"/>
    <property type="match status" value="1"/>
</dbReference>
<accession>A0A1V5MCR6</accession>
<dbReference type="InterPro" id="IPR024909">
    <property type="entry name" value="Cys-tRNA/MSH_ligase"/>
</dbReference>
<evidence type="ECO:0000313" key="15">
    <source>
        <dbReference type="EMBL" id="OPZ91018.1"/>
    </source>
</evidence>
<organism evidence="15">
    <name type="scientific">candidate division TA06 bacterium ADurb.Bin417</name>
    <dbReference type="NCBI Taxonomy" id="1852828"/>
    <lineage>
        <taxon>Bacteria</taxon>
        <taxon>Bacteria division TA06</taxon>
    </lineage>
</organism>
<evidence type="ECO:0000256" key="5">
    <source>
        <dbReference type="ARBA" id="ARBA00022598"/>
    </source>
</evidence>
<keyword evidence="7 13" id="KW-0547">Nucleotide-binding</keyword>
<feature type="binding site" evidence="13">
    <location>
        <position position="29"/>
    </location>
    <ligand>
        <name>Zn(2+)</name>
        <dbReference type="ChEBI" id="CHEBI:29105"/>
    </ligand>
</feature>
<evidence type="ECO:0000256" key="2">
    <source>
        <dbReference type="ARBA" id="ARBA00005594"/>
    </source>
</evidence>
<proteinExistence type="inferred from homology"/>
<keyword evidence="5 13" id="KW-0436">Ligase</keyword>
<gene>
    <name evidence="13 15" type="primary">cysS</name>
    <name evidence="15" type="ORF">BWY73_01195</name>
</gene>
<dbReference type="GO" id="GO:0006423">
    <property type="term" value="P:cysteinyl-tRNA aminoacylation"/>
    <property type="evidence" value="ECO:0007669"/>
    <property type="project" value="UniProtKB-UniRule"/>
</dbReference>